<reference evidence="3 4" key="1">
    <citation type="submission" date="2019-06" db="EMBL/GenBank/DDBJ databases">
        <title>Saccharibacillus brassicae sp. nov., an endophytic bacterium isolated from Chinese cabbage seeds (Brassica pekinensis).</title>
        <authorList>
            <person name="Jiang L."/>
            <person name="Lee J."/>
            <person name="Kim S.W."/>
        </authorList>
    </citation>
    <scope>NUCLEOTIDE SEQUENCE [LARGE SCALE GENOMIC DNA]</scope>
    <source>
        <strain evidence="4">KCTC 43072 / ATSA2</strain>
    </source>
</reference>
<dbReference type="EC" id="1.1.1.47" evidence="3"/>
<dbReference type="EMBL" id="CP041217">
    <property type="protein sequence ID" value="QDH21725.1"/>
    <property type="molecule type" value="Genomic_DNA"/>
</dbReference>
<accession>A0A4Y6V0C6</accession>
<evidence type="ECO:0000313" key="3">
    <source>
        <dbReference type="EMBL" id="QDH21725.1"/>
    </source>
</evidence>
<dbReference type="InterPro" id="IPR020904">
    <property type="entry name" value="Sc_DH/Rdtase_CS"/>
</dbReference>
<dbReference type="Gene3D" id="3.40.50.720">
    <property type="entry name" value="NAD(P)-binding Rossmann-like Domain"/>
    <property type="match status" value="1"/>
</dbReference>
<keyword evidence="2 3" id="KW-0560">Oxidoreductase</keyword>
<dbReference type="AlphaFoldDB" id="A0A4Y6V0C6"/>
<dbReference type="CDD" id="cd05233">
    <property type="entry name" value="SDR_c"/>
    <property type="match status" value="1"/>
</dbReference>
<sequence>MNRDEAQMLSKPTEDARDRLLSAKGDQLVQSHRNLAGKRVLVTGAGRGIGAKVAESFAREGAAIVMTEIPTEMERLEAVAQELGKSYGQETKSLMLDIRSGESIAECAAALKQDGLAIDYLVNNAGVNMLVPALEVTPQQWDLIADVNLKGTFFLTQQIAKSMVKRRSGSIVMLASQHGVVANENRAPYCASKAGLIHLTKALALEWAKYGIRVNAVSPTFVATEANREHVEDPRFRRMSLPKIPLRKLAVPSDIAEAVLFLASDQAGMITGHNLIVDGGWTVA</sequence>
<dbReference type="Pfam" id="PF13561">
    <property type="entry name" value="adh_short_C2"/>
    <property type="match status" value="1"/>
</dbReference>
<dbReference type="PANTHER" id="PTHR42760:SF40">
    <property type="entry name" value="3-OXOACYL-[ACYL-CARRIER-PROTEIN] REDUCTASE, CHLOROPLASTIC"/>
    <property type="match status" value="1"/>
</dbReference>
<protein>
    <submittedName>
        <fullName evidence="3">Glucose 1-dehydrogenase</fullName>
        <ecNumber evidence="3">1.1.1.47</ecNumber>
    </submittedName>
</protein>
<proteinExistence type="inferred from homology"/>
<dbReference type="InterPro" id="IPR036291">
    <property type="entry name" value="NAD(P)-bd_dom_sf"/>
</dbReference>
<dbReference type="InterPro" id="IPR002347">
    <property type="entry name" value="SDR_fam"/>
</dbReference>
<dbReference type="GO" id="GO:0030497">
    <property type="term" value="P:fatty acid elongation"/>
    <property type="evidence" value="ECO:0007669"/>
    <property type="project" value="TreeGrafter"/>
</dbReference>
<gene>
    <name evidence="3" type="ORF">FFV09_13235</name>
</gene>
<comment type="similarity">
    <text evidence="1">Belongs to the short-chain dehydrogenases/reductases (SDR) family.</text>
</comment>
<dbReference type="KEGG" id="saca:FFV09_13235"/>
<keyword evidence="4" id="KW-1185">Reference proteome</keyword>
<dbReference type="PROSITE" id="PS00061">
    <property type="entry name" value="ADH_SHORT"/>
    <property type="match status" value="1"/>
</dbReference>
<name>A0A4Y6V0C6_SACBS</name>
<evidence type="ECO:0000313" key="4">
    <source>
        <dbReference type="Proteomes" id="UP000316968"/>
    </source>
</evidence>
<dbReference type="NCBIfam" id="NF005559">
    <property type="entry name" value="PRK07231.1"/>
    <property type="match status" value="1"/>
</dbReference>
<dbReference type="OrthoDB" id="9803333at2"/>
<dbReference type="SUPFAM" id="SSF51735">
    <property type="entry name" value="NAD(P)-binding Rossmann-fold domains"/>
    <property type="match status" value="1"/>
</dbReference>
<dbReference type="FunFam" id="3.40.50.720:FF:000084">
    <property type="entry name" value="Short-chain dehydrogenase reductase"/>
    <property type="match status" value="1"/>
</dbReference>
<dbReference type="PRINTS" id="PR00081">
    <property type="entry name" value="GDHRDH"/>
</dbReference>
<dbReference type="GO" id="GO:0008206">
    <property type="term" value="P:bile acid metabolic process"/>
    <property type="evidence" value="ECO:0007669"/>
    <property type="project" value="UniProtKB-ARBA"/>
</dbReference>
<dbReference type="GO" id="GO:0047936">
    <property type="term" value="F:glucose 1-dehydrogenase [NAD(P)+] activity"/>
    <property type="evidence" value="ECO:0007669"/>
    <property type="project" value="UniProtKB-EC"/>
</dbReference>
<evidence type="ECO:0000256" key="1">
    <source>
        <dbReference type="ARBA" id="ARBA00006484"/>
    </source>
</evidence>
<dbReference type="Proteomes" id="UP000316968">
    <property type="component" value="Chromosome"/>
</dbReference>
<dbReference type="PRINTS" id="PR00080">
    <property type="entry name" value="SDRFAMILY"/>
</dbReference>
<dbReference type="PANTHER" id="PTHR42760">
    <property type="entry name" value="SHORT-CHAIN DEHYDROGENASES/REDUCTASES FAMILY MEMBER"/>
    <property type="match status" value="1"/>
</dbReference>
<evidence type="ECO:0000256" key="2">
    <source>
        <dbReference type="ARBA" id="ARBA00023002"/>
    </source>
</evidence>
<organism evidence="3 4">
    <name type="scientific">Saccharibacillus brassicae</name>
    <dbReference type="NCBI Taxonomy" id="2583377"/>
    <lineage>
        <taxon>Bacteria</taxon>
        <taxon>Bacillati</taxon>
        <taxon>Bacillota</taxon>
        <taxon>Bacilli</taxon>
        <taxon>Bacillales</taxon>
        <taxon>Paenibacillaceae</taxon>
        <taxon>Saccharibacillus</taxon>
    </lineage>
</organism>
<dbReference type="RefSeq" id="WP_141448270.1">
    <property type="nucleotide sequence ID" value="NZ_CP041217.1"/>
</dbReference>